<evidence type="ECO:0000256" key="1">
    <source>
        <dbReference type="ARBA" id="ARBA00001561"/>
    </source>
</evidence>
<dbReference type="SUPFAM" id="SSF53187">
    <property type="entry name" value="Zn-dependent exopeptidases"/>
    <property type="match status" value="1"/>
</dbReference>
<dbReference type="Proteomes" id="UP000245708">
    <property type="component" value="Unassembled WGS sequence"/>
</dbReference>
<dbReference type="EMBL" id="QGGW01000001">
    <property type="protein sequence ID" value="PWK62241.1"/>
    <property type="molecule type" value="Genomic_DNA"/>
</dbReference>
<name>A0A316GPE2_9RHOB</name>
<evidence type="ECO:0000313" key="6">
    <source>
        <dbReference type="Proteomes" id="UP000245708"/>
    </source>
</evidence>
<dbReference type="SMART" id="SM00646">
    <property type="entry name" value="Ami_3"/>
    <property type="match status" value="1"/>
</dbReference>
<evidence type="ECO:0000256" key="3">
    <source>
        <dbReference type="ARBA" id="ARBA00022801"/>
    </source>
</evidence>
<gene>
    <name evidence="5" type="ORF">C7455_101267</name>
</gene>
<dbReference type="GO" id="GO:0030288">
    <property type="term" value="C:outer membrane-bounded periplasmic space"/>
    <property type="evidence" value="ECO:0007669"/>
    <property type="project" value="TreeGrafter"/>
</dbReference>
<evidence type="ECO:0000313" key="5">
    <source>
        <dbReference type="EMBL" id="PWK62241.1"/>
    </source>
</evidence>
<accession>A0A316GPE2</accession>
<dbReference type="Gene3D" id="3.40.630.40">
    <property type="entry name" value="Zn-dependent exopeptidases"/>
    <property type="match status" value="1"/>
</dbReference>
<dbReference type="GO" id="GO:0009253">
    <property type="term" value="P:peptidoglycan catabolic process"/>
    <property type="evidence" value="ECO:0007669"/>
    <property type="project" value="InterPro"/>
</dbReference>
<keyword evidence="6" id="KW-1185">Reference proteome</keyword>
<feature type="domain" description="MurNAc-LAA" evidence="4">
    <location>
        <begin position="236"/>
        <end position="391"/>
    </location>
</feature>
<comment type="caution">
    <text evidence="5">The sequence shown here is derived from an EMBL/GenBank/DDBJ whole genome shotgun (WGS) entry which is preliminary data.</text>
</comment>
<dbReference type="PANTHER" id="PTHR30404">
    <property type="entry name" value="N-ACETYLMURAMOYL-L-ALANINE AMIDASE"/>
    <property type="match status" value="1"/>
</dbReference>
<organism evidence="5 6">
    <name type="scientific">Roseicyclus mahoneyensis</name>
    <dbReference type="NCBI Taxonomy" id="164332"/>
    <lineage>
        <taxon>Bacteria</taxon>
        <taxon>Pseudomonadati</taxon>
        <taxon>Pseudomonadota</taxon>
        <taxon>Alphaproteobacteria</taxon>
        <taxon>Rhodobacterales</taxon>
        <taxon>Roseobacteraceae</taxon>
        <taxon>Roseicyclus</taxon>
    </lineage>
</organism>
<dbReference type="GO" id="GO:0008745">
    <property type="term" value="F:N-acetylmuramoyl-L-alanine amidase activity"/>
    <property type="evidence" value="ECO:0007669"/>
    <property type="project" value="UniProtKB-EC"/>
</dbReference>
<sequence length="406" mass="42849">MIRAVLTPFLAALAVLFLSVVVHAQGFGALARLIPEESRITADEEGVTLTLSLSQPVPFRVFTLADPMRLVVDFREVAFGDWTAAQPLPQGLATLTAGAAREAGWSRLVLQLATPMTPETAAMTTDAATGRATVTLQLAPATEAAFLARIGTPPEAAGPLPTLPEVVMRPRDGRITVVLDPGHGGVDPGAVRGDHTEADLVLTFARELRDALRLTGRVEVVLTRDADVFVPLPTRVTLARAAGADLFLSIHADALAEGRAQGATIYTLSDTASDAAAEALAEQHDRADLLAGIDLRGSDDVVAGVLMDLARLDTAPRAEAFATTLVETFGAQGVRMHPQPWGEAGFTVLRAADIPSALLEIGFISDDRDLANILDAEWRARMQGAAVTAILAWADADAARMARARQ</sequence>
<keyword evidence="3" id="KW-0378">Hydrolase</keyword>
<dbReference type="InterPro" id="IPR021731">
    <property type="entry name" value="AMIN_dom"/>
</dbReference>
<proteinExistence type="predicted"/>
<dbReference type="InterPro" id="IPR050695">
    <property type="entry name" value="N-acetylmuramoyl_amidase_3"/>
</dbReference>
<protein>
    <recommendedName>
        <fullName evidence="2">N-acetylmuramoyl-L-alanine amidase</fullName>
        <ecNumber evidence="2">3.5.1.28</ecNumber>
    </recommendedName>
</protein>
<dbReference type="PANTHER" id="PTHR30404:SF0">
    <property type="entry name" value="N-ACETYLMURAMOYL-L-ALANINE AMIDASE AMIC"/>
    <property type="match status" value="1"/>
</dbReference>
<dbReference type="Gene3D" id="2.60.40.3500">
    <property type="match status" value="1"/>
</dbReference>
<comment type="catalytic activity">
    <reaction evidence="1">
        <text>Hydrolyzes the link between N-acetylmuramoyl residues and L-amino acid residues in certain cell-wall glycopeptides.</text>
        <dbReference type="EC" id="3.5.1.28"/>
    </reaction>
</comment>
<dbReference type="CDD" id="cd02696">
    <property type="entry name" value="MurNAc-LAA"/>
    <property type="match status" value="1"/>
</dbReference>
<dbReference type="Pfam" id="PF11741">
    <property type="entry name" value="AMIN"/>
    <property type="match status" value="1"/>
</dbReference>
<reference evidence="5 6" key="1">
    <citation type="submission" date="2018-05" db="EMBL/GenBank/DDBJ databases">
        <title>Genomic Encyclopedia of Type Strains, Phase IV (KMG-IV): sequencing the most valuable type-strain genomes for metagenomic binning, comparative biology and taxonomic classification.</title>
        <authorList>
            <person name="Goeker M."/>
        </authorList>
    </citation>
    <scope>NUCLEOTIDE SEQUENCE [LARGE SCALE GENOMIC DNA]</scope>
    <source>
        <strain evidence="5 6">DSM 16097</strain>
    </source>
</reference>
<dbReference type="EC" id="3.5.1.28" evidence="2"/>
<dbReference type="Pfam" id="PF01520">
    <property type="entry name" value="Amidase_3"/>
    <property type="match status" value="1"/>
</dbReference>
<dbReference type="RefSeq" id="WP_170118967.1">
    <property type="nucleotide sequence ID" value="NZ_QGGW01000001.1"/>
</dbReference>
<dbReference type="AlphaFoldDB" id="A0A316GPE2"/>
<evidence type="ECO:0000256" key="2">
    <source>
        <dbReference type="ARBA" id="ARBA00011901"/>
    </source>
</evidence>
<evidence type="ECO:0000259" key="4">
    <source>
        <dbReference type="SMART" id="SM00646"/>
    </source>
</evidence>
<dbReference type="InterPro" id="IPR002508">
    <property type="entry name" value="MurNAc-LAA_cat"/>
</dbReference>